<dbReference type="InterPro" id="IPR005107">
    <property type="entry name" value="CO_DH_flav_C"/>
</dbReference>
<dbReference type="InterPro" id="IPR006058">
    <property type="entry name" value="2Fe2S_fd_BS"/>
</dbReference>
<dbReference type="InterPro" id="IPR036318">
    <property type="entry name" value="FAD-bd_PCMH-like_sf"/>
</dbReference>
<dbReference type="PROSITE" id="PS51387">
    <property type="entry name" value="FAD_PCMH"/>
    <property type="match status" value="2"/>
</dbReference>
<evidence type="ECO:0000256" key="8">
    <source>
        <dbReference type="ARBA" id="ARBA00022723"/>
    </source>
</evidence>
<evidence type="ECO:0000256" key="13">
    <source>
        <dbReference type="ARBA" id="ARBA00023140"/>
    </source>
</evidence>
<dbReference type="GO" id="GO:0005506">
    <property type="term" value="F:iron ion binding"/>
    <property type="evidence" value="ECO:0007669"/>
    <property type="project" value="InterPro"/>
</dbReference>
<dbReference type="SUPFAM" id="SSF54292">
    <property type="entry name" value="2Fe-2S ferredoxin-like"/>
    <property type="match status" value="3"/>
</dbReference>
<dbReference type="InterPro" id="IPR016169">
    <property type="entry name" value="FAD-bd_PCMH_sub2"/>
</dbReference>
<dbReference type="InterPro" id="IPR002346">
    <property type="entry name" value="Mopterin_DH_FAD-bd"/>
</dbReference>
<evidence type="ECO:0000256" key="3">
    <source>
        <dbReference type="ARBA" id="ARBA00004275"/>
    </source>
</evidence>
<dbReference type="Pfam" id="PF00111">
    <property type="entry name" value="Fer2"/>
    <property type="match status" value="1"/>
</dbReference>
<dbReference type="Gene3D" id="3.90.1170.50">
    <property type="entry name" value="Aldehyde oxidase/xanthine dehydrogenase, a/b hammerhead"/>
    <property type="match status" value="2"/>
</dbReference>
<dbReference type="PROSITE" id="PS51085">
    <property type="entry name" value="2FE2S_FER_2"/>
    <property type="match status" value="1"/>
</dbReference>
<dbReference type="InterPro" id="IPR036856">
    <property type="entry name" value="Ald_Oxase/Xan_DH_a/b_sf"/>
</dbReference>
<sequence>MNKYSARVTKAVKSMASSCLDDGHDNDLRFEETLDLEFTVNNLDVKVPVKSLDPTLSLARFLRDHLHLTGTKISCGQGGCGSCIVTAVIPGSSIKAVNTCLTPVFSCQGWKITTVEGLGSKRAGLHPVQQRLASFHGTQCGFCSPGMVMSMNSLRESLETEPSLKDIENILDGNICRCTGYRPILDAFKSFASDAPEHLKKKVSDIEDLISQNGKVCPTTKKPCSESCSADKVARCFSVNDQAQWFAPKSAGELLKLLRSVPDPQRVKLVAGNTGTGIYPDEGKIDVYIDINRIQIDQVSSKSPLTVGAGMTLTKFKDLMEDLGKSDSKWKYGTEMAKHLQKVANVGVRNRGTMAGNLMLKHKNRSFPSDLFILLEGVGAKLIVTDSNGATSKLSLQDWLEVSMEQKLVNSIEFPGLELNHIFRTFNIAPRSQNAHTYVSGAFLAKINPQTMVIEETPRFVFTGISPTFLHATKTETLMKSMNVDSQDNLNKIMASLDEEVIPDDNPVNTSPQYRKQLAQSLVYKFVLSILGDHARPELRSGATQVIRGVSKGGQHYETDPELYPINKPIRKLEGDIQCSGEAEYVDDIPQLPYELHGAFVISNVANCELLQVNPSDALATPGVKSFLDHTNIPGENNWALGKFRDEIFSSGKIHFAGQAIGLIVAESPDLALKAAKLVKVTYKNKKKPILTIQEAIQKEGHLSQDPSVHGSETIVENGDALANDSEVKQQAETIKMISGEFEIGSQYHFHLETQTCLVRPIEEGQFEVHCSTQWIDKSQEVIARALGITLNMVDMKVRRLGGAYGGKIEKCNLSAAACAIAANKLNVPVRIVLDIKTNMAMLGKRLPYYAKYKVAVTPKGALKSVGIKMYCDCGDNFNSPTVDMAKVFSQNCYHSEKWRVSPNAVLTNTPSNTYVRAPGTTQGHAIMETIMEHVAMELGMDPLELRLKNILKKGDKLLEGGEFEDDMNPATILIEQVQNSSMFQERKITIQQYNKDNQWKKRGISLIPVRYRHNYYGTRFHVHMSIFDGDGTVALSHGGIEMGQGLNTKAAELACRELKGRMKKVKDLLPSETPWVDLVKACSRQAIDMTARHMGHTGNDKLQGYDIWAAAVTEVELDVLTGEMNIRRADLVEDTGSSISPEVDVGQVEGGYVMGLGMWTTEKIKHDPITGQLLTNDTWEYKPPSSQDIPEDLRTTFYNSKRNPFGVLGSKATGEPCVLMGVGVMFAIRDAINAVKRDLGADLKTWYRMDAPATVDNIQTTTGVRSQHFKGIAHGLCPISLPESATTLARPLKSQRDLYMEASPISFTLNKQNVIVDTSQVSSTTSLARFIRDHMNLKGTKISCNQAGCGACVVKVAFKDPFTQTTKTRSVNSCITPVFKCEGWDISTVEALGSTHDGLSEVQKRLAKLNGTQCGFCTPGMVMAMDSYIEEHPNATKDNMKGILDGNICRCTGYRPIFDTFQSFASDASTKFGDGIDDIEDMVTKSGLRKCPKTNSPCRGECFSIPRPEGSLQFIQSETGHWIKPDTLEDLLAVLDDFQPDETYRLVAGNTGTGIYNDGPYSTFVDITGIPELVAVTMDSFNVGGSVALTDFIDVLKTQFGRSKSFNYTLQIAKHLEKVANTNVRNVGSLAGNLMLKHAHPEFPSDLFTLLEGVGAHIGVKATDGSTMLYAPSDWLSLDMAKKIIFFIQMPVLADNEVFMSYKITPRSQNAHAYVNAAFRAKIDPNSFVVQDKPNIVYGGIAGDFIHATDAESVLVGKSINDQTTLDTVFASLDSQVVPDDDPVLSSAEYRIHLSKALFFKFVIHTLGAAAKPNLKSAATQISRGVSSGAQDFTPNQEEFPIGEPIEKLEAKVQCTGEAEYVDDIPAIPGELFAAYVQSTIGNCNLKTVDPGPALAMPDVVAYVDHTDIPGMNSTDGHAEIDVIFASSKVSYAGQAIGLIVATSLEAARAAAKKVVITYQNQQKPILTIKEAIKTRGRQIVQSTKTIGSQNQRNQKGKLTEINGEFEIGGQYHFHMELQSCIVRPIENGEFDIMSTTQAMDVVQFTVAQALGITKNKVNVTVSEGKTFELGNCEIMFSVKVRRLGGAYGGKITLPNAIATACAVAAEKVRKPVRLTLDLQSNMELLGKRSPYLFEYSASVDESNKLVDVTSNIYADVGFSGLAPDAMFVPPWFQNCYNSTKWTCNPFEIQTNLPTNTACRAPSSTQGIAAIEYIMDHVATSLGVDPMEFRMNNLLKPGDHILSDETATFQGPNRIPDMVSKLKQECDFETRRSQILAFNQANTWKKRALRITPMRWAQLYFGYKYKFQAAIFKDDGTVAISHGGIEMGQGLNTKVVQVAAKELGVPVNMIRVKPSNTFVGNNSIVTGGSLGSELVASAAFFACKKLRAEMKKVEDGMSGTPTWLELVSACDLAGLDLTARHSSWQETDNLKGYDIWGATCTEIELDLLTGEKTVRRADVMEDTGAALSPNVDIGQVEGAFVMGLGLWLTEELKYEATSGRLLTRDSWEYKPPASQDIPEVFNTYLYNSQDNPYGVLGSKATGEPPLLMAVSSFLALKDAMKEGRYEMGQDGWFSFIDPAQVPSSTSLATFIRDHLHLKGTKISCSQGGCGACVVKAIFEDPATGQPKTRSVNSCITPVFKCEGWNITTVEGLGNTHVGLSNVQSRMAVLNGTQCGYCTPGMVMAIDSFLSNHDEFTIEDVKDSLDGNICRCTGYRPIFDAIHSFASDAPKHLRQEEYKPPASQDIPEVFNTYLYNSNDNPFGVLGSKATGEPPLLMAMSAFLALRDAITDCRVSLGMERKDWFQFGGRKLV</sequence>
<comment type="caution">
    <text evidence="17">The sequence shown here is derived from an EMBL/GenBank/DDBJ whole genome shotgun (WGS) entry which is preliminary data.</text>
</comment>
<evidence type="ECO:0008006" key="19">
    <source>
        <dbReference type="Google" id="ProtNLM"/>
    </source>
</evidence>
<keyword evidence="6" id="KW-0285">Flavoprotein</keyword>
<dbReference type="InterPro" id="IPR036683">
    <property type="entry name" value="CO_DH_flav_C_dom_sf"/>
</dbReference>
<comment type="subcellular location">
    <subcellularLocation>
        <location evidence="3">Peroxisome</location>
    </subcellularLocation>
</comment>
<keyword evidence="5" id="KW-0500">Molybdenum</keyword>
<keyword evidence="11" id="KW-0408">Iron</keyword>
<dbReference type="PANTHER" id="PTHR11908:SF132">
    <property type="entry name" value="ALDEHYDE OXIDASE 1-RELATED"/>
    <property type="match status" value="1"/>
</dbReference>
<dbReference type="InterPro" id="IPR036010">
    <property type="entry name" value="2Fe-2S_ferredoxin-like_sf"/>
</dbReference>
<dbReference type="InterPro" id="IPR046867">
    <property type="entry name" value="AldOxase/xan_DH_MoCoBD2"/>
</dbReference>
<dbReference type="SMART" id="SM01008">
    <property type="entry name" value="Ald_Xan_dh_C"/>
    <property type="match status" value="2"/>
</dbReference>
<evidence type="ECO:0000256" key="10">
    <source>
        <dbReference type="ARBA" id="ARBA00023002"/>
    </source>
</evidence>
<keyword evidence="7" id="KW-0001">2Fe-2S</keyword>
<comment type="cofactor">
    <cofactor evidence="2">
        <name>FAD</name>
        <dbReference type="ChEBI" id="CHEBI:57692"/>
    </cofactor>
</comment>
<dbReference type="InterPro" id="IPR000674">
    <property type="entry name" value="Ald_Oxase/Xan_DH_a/b"/>
</dbReference>
<dbReference type="SUPFAM" id="SSF55447">
    <property type="entry name" value="CO dehydrogenase flavoprotein C-terminal domain-like"/>
    <property type="match status" value="2"/>
</dbReference>
<evidence type="ECO:0000256" key="14">
    <source>
        <dbReference type="ARBA" id="ARBA00034078"/>
    </source>
</evidence>
<evidence type="ECO:0000313" key="18">
    <source>
        <dbReference type="Proteomes" id="UP000318571"/>
    </source>
</evidence>
<dbReference type="Pfam" id="PF01315">
    <property type="entry name" value="Ald_Xan_dh_C"/>
    <property type="match status" value="2"/>
</dbReference>
<dbReference type="STRING" id="6832.A0A553PGD2"/>
<evidence type="ECO:0000256" key="9">
    <source>
        <dbReference type="ARBA" id="ARBA00022827"/>
    </source>
</evidence>
<protein>
    <recommendedName>
        <fullName evidence="19">FAD-binding PCMH-type domain-containing protein</fullName>
    </recommendedName>
</protein>
<dbReference type="SUPFAM" id="SSF54665">
    <property type="entry name" value="CO dehydrogenase molybdoprotein N-domain-like"/>
    <property type="match status" value="2"/>
</dbReference>
<dbReference type="InterPro" id="IPR012675">
    <property type="entry name" value="Beta-grasp_dom_sf"/>
</dbReference>
<dbReference type="Pfam" id="PF00941">
    <property type="entry name" value="FAD_binding_5"/>
    <property type="match status" value="2"/>
</dbReference>
<comment type="cofactor">
    <cofactor evidence="1">
        <name>Mo-molybdopterin</name>
        <dbReference type="ChEBI" id="CHEBI:71302"/>
    </cofactor>
</comment>
<evidence type="ECO:0000256" key="7">
    <source>
        <dbReference type="ARBA" id="ARBA00022714"/>
    </source>
</evidence>
<evidence type="ECO:0000256" key="11">
    <source>
        <dbReference type="ARBA" id="ARBA00023004"/>
    </source>
</evidence>
<dbReference type="InterPro" id="IPR036884">
    <property type="entry name" value="2Fe-2S-bd_dom_sf"/>
</dbReference>
<dbReference type="FunFam" id="3.30.365.10:FF:000001">
    <property type="entry name" value="Xanthine dehydrogenase oxidase"/>
    <property type="match status" value="1"/>
</dbReference>
<accession>A0A553PGD2</accession>
<proteinExistence type="inferred from homology"/>
<gene>
    <name evidence="17" type="ORF">TCAL_11870</name>
</gene>
<organism evidence="17 18">
    <name type="scientific">Tigriopus californicus</name>
    <name type="common">Marine copepod</name>
    <dbReference type="NCBI Taxonomy" id="6832"/>
    <lineage>
        <taxon>Eukaryota</taxon>
        <taxon>Metazoa</taxon>
        <taxon>Ecdysozoa</taxon>
        <taxon>Arthropoda</taxon>
        <taxon>Crustacea</taxon>
        <taxon>Multicrustacea</taxon>
        <taxon>Hexanauplia</taxon>
        <taxon>Copepoda</taxon>
        <taxon>Harpacticoida</taxon>
        <taxon>Harpacticidae</taxon>
        <taxon>Tigriopus</taxon>
    </lineage>
</organism>
<keyword evidence="9" id="KW-0274">FAD</keyword>
<dbReference type="Gene3D" id="1.10.150.120">
    <property type="entry name" value="[2Fe-2S]-binding domain"/>
    <property type="match status" value="3"/>
</dbReference>
<evidence type="ECO:0000256" key="12">
    <source>
        <dbReference type="ARBA" id="ARBA00023014"/>
    </source>
</evidence>
<evidence type="ECO:0000259" key="16">
    <source>
        <dbReference type="PROSITE" id="PS51387"/>
    </source>
</evidence>
<dbReference type="CDD" id="cd00207">
    <property type="entry name" value="fer2"/>
    <property type="match status" value="3"/>
</dbReference>
<dbReference type="GO" id="GO:0016491">
    <property type="term" value="F:oxidoreductase activity"/>
    <property type="evidence" value="ECO:0007669"/>
    <property type="project" value="UniProtKB-KW"/>
</dbReference>
<dbReference type="Gene3D" id="3.30.365.10">
    <property type="entry name" value="Aldehyde oxidase/xanthine dehydrogenase, molybdopterin binding domain"/>
    <property type="match status" value="9"/>
</dbReference>
<feature type="domain" description="FAD-binding PCMH-type" evidence="16">
    <location>
        <begin position="238"/>
        <end position="419"/>
    </location>
</feature>
<dbReference type="Pfam" id="PF03450">
    <property type="entry name" value="CO_deh_flav_C"/>
    <property type="match status" value="2"/>
</dbReference>
<dbReference type="GO" id="GO:0051537">
    <property type="term" value="F:2 iron, 2 sulfur cluster binding"/>
    <property type="evidence" value="ECO:0007669"/>
    <property type="project" value="UniProtKB-KW"/>
</dbReference>
<feature type="domain" description="FAD-binding PCMH-type" evidence="16">
    <location>
        <begin position="1516"/>
        <end position="1696"/>
    </location>
</feature>
<evidence type="ECO:0000259" key="15">
    <source>
        <dbReference type="PROSITE" id="PS51085"/>
    </source>
</evidence>
<keyword evidence="13" id="KW-0576">Peroxisome</keyword>
<dbReference type="InterPro" id="IPR016167">
    <property type="entry name" value="FAD-bd_PCMH_sub1"/>
</dbReference>
<dbReference type="InterPro" id="IPR008274">
    <property type="entry name" value="AldOxase/xan_DH_MoCoBD1"/>
</dbReference>
<dbReference type="Proteomes" id="UP000318571">
    <property type="component" value="Chromosome 5"/>
</dbReference>
<dbReference type="InterPro" id="IPR002888">
    <property type="entry name" value="2Fe-2S-bd"/>
</dbReference>
<dbReference type="Pfam" id="PF01799">
    <property type="entry name" value="Fer2_2"/>
    <property type="match status" value="3"/>
</dbReference>
<evidence type="ECO:0000256" key="1">
    <source>
        <dbReference type="ARBA" id="ARBA00001924"/>
    </source>
</evidence>
<dbReference type="Gene3D" id="3.30.390.50">
    <property type="entry name" value="CO dehydrogenase flavoprotein, C-terminal domain"/>
    <property type="match status" value="2"/>
</dbReference>
<keyword evidence="18" id="KW-1185">Reference proteome</keyword>
<name>A0A553PGD2_TIGCA</name>
<evidence type="ECO:0000256" key="6">
    <source>
        <dbReference type="ARBA" id="ARBA00022630"/>
    </source>
</evidence>
<dbReference type="GO" id="GO:0005777">
    <property type="term" value="C:peroxisome"/>
    <property type="evidence" value="ECO:0007669"/>
    <property type="project" value="UniProtKB-SubCell"/>
</dbReference>
<evidence type="ECO:0000313" key="17">
    <source>
        <dbReference type="EMBL" id="TRY76735.1"/>
    </source>
</evidence>
<dbReference type="Gene3D" id="3.30.465.10">
    <property type="match status" value="2"/>
</dbReference>
<keyword evidence="10" id="KW-0560">Oxidoreductase</keyword>
<comment type="cofactor">
    <cofactor evidence="14">
        <name>[2Fe-2S] cluster</name>
        <dbReference type="ChEBI" id="CHEBI:190135"/>
    </cofactor>
</comment>
<dbReference type="InterPro" id="IPR016208">
    <property type="entry name" value="Ald_Oxase/xanthine_DH-like"/>
</dbReference>
<feature type="domain" description="2Fe-2S ferredoxin-type" evidence="15">
    <location>
        <begin position="34"/>
        <end position="118"/>
    </location>
</feature>
<dbReference type="EMBL" id="VCGU01000004">
    <property type="protein sequence ID" value="TRY76735.1"/>
    <property type="molecule type" value="Genomic_DNA"/>
</dbReference>
<reference evidence="17 18" key="1">
    <citation type="journal article" date="2018" name="Nat. Ecol. Evol.">
        <title>Genomic signatures of mitonuclear coevolution across populations of Tigriopus californicus.</title>
        <authorList>
            <person name="Barreto F.S."/>
            <person name="Watson E.T."/>
            <person name="Lima T.G."/>
            <person name="Willett C.S."/>
            <person name="Edmands S."/>
            <person name="Li W."/>
            <person name="Burton R.S."/>
        </authorList>
    </citation>
    <scope>NUCLEOTIDE SEQUENCE [LARGE SCALE GENOMIC DNA]</scope>
    <source>
        <strain evidence="17 18">San Diego</strain>
    </source>
</reference>
<dbReference type="SMART" id="SM01092">
    <property type="entry name" value="CO_deh_flav_C"/>
    <property type="match status" value="2"/>
</dbReference>
<dbReference type="OMA" id="QRKIYTT"/>
<dbReference type="SUPFAM" id="SSF56176">
    <property type="entry name" value="FAD-binding/transporter-associated domain-like"/>
    <property type="match status" value="2"/>
</dbReference>
<dbReference type="InterPro" id="IPR037165">
    <property type="entry name" value="AldOxase/xan_DH_Mopterin-bd_sf"/>
</dbReference>
<dbReference type="GO" id="GO:0071949">
    <property type="term" value="F:FAD binding"/>
    <property type="evidence" value="ECO:0007669"/>
    <property type="project" value="InterPro"/>
</dbReference>
<comment type="similarity">
    <text evidence="4">Belongs to the xanthine dehydrogenase family.</text>
</comment>
<evidence type="ECO:0000256" key="2">
    <source>
        <dbReference type="ARBA" id="ARBA00001974"/>
    </source>
</evidence>
<dbReference type="PROSITE" id="PS00197">
    <property type="entry name" value="2FE2S_FER_1"/>
    <property type="match status" value="3"/>
</dbReference>
<dbReference type="Gene3D" id="3.10.20.30">
    <property type="match status" value="3"/>
</dbReference>
<evidence type="ECO:0000256" key="4">
    <source>
        <dbReference type="ARBA" id="ARBA00006849"/>
    </source>
</evidence>
<dbReference type="Pfam" id="PF20256">
    <property type="entry name" value="MoCoBD_2"/>
    <property type="match status" value="3"/>
</dbReference>
<evidence type="ECO:0000256" key="5">
    <source>
        <dbReference type="ARBA" id="ARBA00022505"/>
    </source>
</evidence>
<dbReference type="SUPFAM" id="SSF56003">
    <property type="entry name" value="Molybdenum cofactor-binding domain"/>
    <property type="match status" value="3"/>
</dbReference>
<keyword evidence="8" id="KW-0479">Metal-binding</keyword>
<dbReference type="Pfam" id="PF02738">
    <property type="entry name" value="MoCoBD_1"/>
    <property type="match status" value="3"/>
</dbReference>
<dbReference type="PANTHER" id="PTHR11908">
    <property type="entry name" value="XANTHINE DEHYDROGENASE"/>
    <property type="match status" value="1"/>
</dbReference>
<dbReference type="InterPro" id="IPR016166">
    <property type="entry name" value="FAD-bd_PCMH"/>
</dbReference>
<dbReference type="Gene3D" id="3.30.43.10">
    <property type="entry name" value="Uridine Diphospho-n-acetylenolpyruvylglucosamine Reductase, domain 2"/>
    <property type="match status" value="2"/>
</dbReference>
<dbReference type="SUPFAM" id="SSF47741">
    <property type="entry name" value="CO dehydrogenase ISP C-domain like"/>
    <property type="match status" value="3"/>
</dbReference>
<dbReference type="InterPro" id="IPR001041">
    <property type="entry name" value="2Fe-2S_ferredoxin-type"/>
</dbReference>
<keyword evidence="12" id="KW-0411">Iron-sulfur</keyword>